<name>A0A3P6TKB0_LITSI</name>
<evidence type="ECO:0000313" key="2">
    <source>
        <dbReference type="EMBL" id="VDK79640.1"/>
    </source>
</evidence>
<dbReference type="STRING" id="42156.A0A3P6TKB0"/>
<sequence>MILSAGQRSAFSVNESSKSISAEEATPSRSRSRNEPYYMYTSPKAKRIYRNELRRLIAEVKVRIDDCHALAKL</sequence>
<dbReference type="EMBL" id="UYRX01000302">
    <property type="protein sequence ID" value="VDK79640.1"/>
    <property type="molecule type" value="Genomic_DNA"/>
</dbReference>
<keyword evidence="3" id="KW-1185">Reference proteome</keyword>
<feature type="region of interest" description="Disordered" evidence="1">
    <location>
        <begin position="1"/>
        <end position="37"/>
    </location>
</feature>
<proteinExistence type="predicted"/>
<gene>
    <name evidence="2" type="ORF">NLS_LOCUS4598</name>
</gene>
<dbReference type="OrthoDB" id="5872573at2759"/>
<evidence type="ECO:0000313" key="3">
    <source>
        <dbReference type="Proteomes" id="UP000277928"/>
    </source>
</evidence>
<dbReference type="AlphaFoldDB" id="A0A3P6TKB0"/>
<evidence type="ECO:0000256" key="1">
    <source>
        <dbReference type="SAM" id="MobiDB-lite"/>
    </source>
</evidence>
<reference evidence="2 3" key="1">
    <citation type="submission" date="2018-08" db="EMBL/GenBank/DDBJ databases">
        <authorList>
            <person name="Laetsch R D."/>
            <person name="Stevens L."/>
            <person name="Kumar S."/>
            <person name="Blaxter L. M."/>
        </authorList>
    </citation>
    <scope>NUCLEOTIDE SEQUENCE [LARGE SCALE GENOMIC DNA]</scope>
</reference>
<dbReference type="Proteomes" id="UP000277928">
    <property type="component" value="Unassembled WGS sequence"/>
</dbReference>
<accession>A0A3P6TKB0</accession>
<organism evidence="2 3">
    <name type="scientific">Litomosoides sigmodontis</name>
    <name type="common">Filarial nematode worm</name>
    <dbReference type="NCBI Taxonomy" id="42156"/>
    <lineage>
        <taxon>Eukaryota</taxon>
        <taxon>Metazoa</taxon>
        <taxon>Ecdysozoa</taxon>
        <taxon>Nematoda</taxon>
        <taxon>Chromadorea</taxon>
        <taxon>Rhabditida</taxon>
        <taxon>Spirurina</taxon>
        <taxon>Spiruromorpha</taxon>
        <taxon>Filarioidea</taxon>
        <taxon>Onchocercidae</taxon>
        <taxon>Litomosoides</taxon>
    </lineage>
</organism>
<feature type="compositionally biased region" description="Polar residues" evidence="1">
    <location>
        <begin position="1"/>
        <end position="20"/>
    </location>
</feature>
<protein>
    <submittedName>
        <fullName evidence="2">Uncharacterized protein</fullName>
    </submittedName>
</protein>